<dbReference type="Gene3D" id="1.25.40.720">
    <property type="entry name" value="Telomere length regulation protein 2, C-terminal domain"/>
    <property type="match status" value="2"/>
</dbReference>
<protein>
    <submittedName>
        <fullName evidence="3">LAMI_0H05534g1_1</fullName>
    </submittedName>
</protein>
<sequence length="669" mass="75425">MVVGKIVNTTHVSDAHLSLTDSKSFELLEFLNNIADEQSLELRDITTLVKHTLPLYPSIPVGFREKLKRLVSKSLPLLNHIIGFVASLKGSPETEIYKTFLIDVASEEINCLFNYLGAVRNAVELRLVQSVFMGSKLYNCLATSLSVTDYMAILKNQVQFALLRGCSQKLKSLGELLSAFLSFHPAYACDVLFGEIVLQSSLSLECFTQTLKATSRLAQSRLYRGLTRFLSKVSNESNSTSIYNVLEKTGFAGSNYRELIELKAPILRRVIITLECHGTRIACYEGLIDAFGKHEPAHDADVCQLLVMILQSFSQETKELLSHQERFLNAVTARLSSQDTLIRERTMFIGKLLTNGKLSFDSPFQIHTPSFNKPESEAINLESLKPSGELSSNKKDHQLERKINSLKLSEGTASNHSIFFLKDLLNEFNKTSKSRYGLTELLEITVSLVRQKKDFKTEVDFYADSLISTLSTLSNSFEEQNFEEWKTNAIVSILVTAPHKVFTLIKVLFEADLSLQQRMSILSSLALAARELRGLNDQMIVKLEDCSWKPPKNGSTAQLSNKTQKLVKDTVLQEGTVTWKSRKLSKDLEKRTNENRFQAVAAKFFFPLAHGWLNGIDLGPYDKMFKQHYLTTLRLILSAADPHSELNQMCEMMLLVMKSAEEQDIIIQT</sequence>
<evidence type="ECO:0000313" key="3">
    <source>
        <dbReference type="EMBL" id="SCV03109.1"/>
    </source>
</evidence>
<dbReference type="GO" id="GO:0051879">
    <property type="term" value="F:Hsp90 protein binding"/>
    <property type="evidence" value="ECO:0007669"/>
    <property type="project" value="TreeGrafter"/>
</dbReference>
<evidence type="ECO:0000259" key="2">
    <source>
        <dbReference type="Pfam" id="PF10193"/>
    </source>
</evidence>
<dbReference type="InterPro" id="IPR019337">
    <property type="entry name" value="Telomere_length_regulation_dom"/>
</dbReference>
<feature type="domain" description="Telomere length regulation protein conserved" evidence="2">
    <location>
        <begin position="419"/>
        <end position="529"/>
    </location>
</feature>
<keyword evidence="4" id="KW-1185">Reference proteome</keyword>
<dbReference type="STRING" id="1230905.A0A1G4KEX5"/>
<evidence type="ECO:0000313" key="4">
    <source>
        <dbReference type="Proteomes" id="UP000191024"/>
    </source>
</evidence>
<name>A0A1G4KEX5_9SACH</name>
<dbReference type="GO" id="GO:0005829">
    <property type="term" value="C:cytosol"/>
    <property type="evidence" value="ECO:0007669"/>
    <property type="project" value="TreeGrafter"/>
</dbReference>
<comment type="similarity">
    <text evidence="1">Belongs to the TEL2 family.</text>
</comment>
<dbReference type="EMBL" id="LT598468">
    <property type="protein sequence ID" value="SCV03109.1"/>
    <property type="molecule type" value="Genomic_DNA"/>
</dbReference>
<dbReference type="GO" id="GO:0051083">
    <property type="term" value="P:'de novo' cotranslational protein folding"/>
    <property type="evidence" value="ECO:0007669"/>
    <property type="project" value="TreeGrafter"/>
</dbReference>
<dbReference type="Proteomes" id="UP000191024">
    <property type="component" value="Chromosome H"/>
</dbReference>
<dbReference type="PANTHER" id="PTHR15830:SF10">
    <property type="entry name" value="TELOMERE LENGTH REGULATION PROTEIN TEL2 HOMOLOG"/>
    <property type="match status" value="1"/>
</dbReference>
<dbReference type="AlphaFoldDB" id="A0A1G4KEX5"/>
<dbReference type="OrthoDB" id="10258062at2759"/>
<evidence type="ECO:0000256" key="1">
    <source>
        <dbReference type="ARBA" id="ARBA00006133"/>
    </source>
</evidence>
<proteinExistence type="inferred from homology"/>
<dbReference type="Pfam" id="PF10193">
    <property type="entry name" value="Telomere_reg-2"/>
    <property type="match status" value="1"/>
</dbReference>
<dbReference type="InterPro" id="IPR051970">
    <property type="entry name" value="TEL2_Regulation"/>
</dbReference>
<dbReference type="GO" id="GO:0042162">
    <property type="term" value="F:telomeric DNA binding"/>
    <property type="evidence" value="ECO:0007669"/>
    <property type="project" value="TreeGrafter"/>
</dbReference>
<dbReference type="InterPro" id="IPR038528">
    <property type="entry name" value="TEL2_C_sf"/>
</dbReference>
<reference evidence="4" key="1">
    <citation type="submission" date="2016-03" db="EMBL/GenBank/DDBJ databases">
        <authorList>
            <person name="Devillers H."/>
        </authorList>
    </citation>
    <scope>NUCLEOTIDE SEQUENCE [LARGE SCALE GENOMIC DNA]</scope>
</reference>
<dbReference type="PANTHER" id="PTHR15830">
    <property type="entry name" value="TELOMERE LENGTH REGULATION PROTEIN TEL2 FAMILY MEMBER"/>
    <property type="match status" value="1"/>
</dbReference>
<accession>A0A1G4KEX5</accession>
<organism evidence="3 4">
    <name type="scientific">Lachancea mirantina</name>
    <dbReference type="NCBI Taxonomy" id="1230905"/>
    <lineage>
        <taxon>Eukaryota</taxon>
        <taxon>Fungi</taxon>
        <taxon>Dikarya</taxon>
        <taxon>Ascomycota</taxon>
        <taxon>Saccharomycotina</taxon>
        <taxon>Saccharomycetes</taxon>
        <taxon>Saccharomycetales</taxon>
        <taxon>Saccharomycetaceae</taxon>
        <taxon>Lachancea</taxon>
    </lineage>
</organism>
<gene>
    <name evidence="3" type="ORF">LAMI_0H05534G</name>
</gene>